<proteinExistence type="predicted"/>
<accession>A0A4V3GLE0</accession>
<organism evidence="1 2">
    <name type="scientific">Dinghuibacter silviterrae</name>
    <dbReference type="NCBI Taxonomy" id="1539049"/>
    <lineage>
        <taxon>Bacteria</taxon>
        <taxon>Pseudomonadati</taxon>
        <taxon>Bacteroidota</taxon>
        <taxon>Chitinophagia</taxon>
        <taxon>Chitinophagales</taxon>
        <taxon>Chitinophagaceae</taxon>
        <taxon>Dinghuibacter</taxon>
    </lineage>
</organism>
<comment type="caution">
    <text evidence="1">The sequence shown here is derived from an EMBL/GenBank/DDBJ whole genome shotgun (WGS) entry which is preliminary data.</text>
</comment>
<keyword evidence="2" id="KW-1185">Reference proteome</keyword>
<dbReference type="EMBL" id="SODV01000001">
    <property type="protein sequence ID" value="TDW99132.1"/>
    <property type="molecule type" value="Genomic_DNA"/>
</dbReference>
<evidence type="ECO:0000313" key="1">
    <source>
        <dbReference type="EMBL" id="TDW99132.1"/>
    </source>
</evidence>
<protein>
    <recommendedName>
        <fullName evidence="3">TonB-like protein</fullName>
    </recommendedName>
</protein>
<gene>
    <name evidence="1" type="ORF">EDB95_0140</name>
</gene>
<reference evidence="1 2" key="1">
    <citation type="submission" date="2019-03" db="EMBL/GenBank/DDBJ databases">
        <title>Genomic Encyclopedia of Type Strains, Phase IV (KMG-IV): sequencing the most valuable type-strain genomes for metagenomic binning, comparative biology and taxonomic classification.</title>
        <authorList>
            <person name="Goeker M."/>
        </authorList>
    </citation>
    <scope>NUCLEOTIDE SEQUENCE [LARGE SCALE GENOMIC DNA]</scope>
    <source>
        <strain evidence="1 2">DSM 100059</strain>
    </source>
</reference>
<dbReference type="AlphaFoldDB" id="A0A4V3GLE0"/>
<name>A0A4V3GLE0_9BACT</name>
<evidence type="ECO:0000313" key="2">
    <source>
        <dbReference type="Proteomes" id="UP000294498"/>
    </source>
</evidence>
<evidence type="ECO:0008006" key="3">
    <source>
        <dbReference type="Google" id="ProtNLM"/>
    </source>
</evidence>
<dbReference type="Proteomes" id="UP000294498">
    <property type="component" value="Unassembled WGS sequence"/>
</dbReference>
<sequence length="249" mass="28117">MLLLLLCGITTGAWAQETVKGDPGSEKLIRTIRRGVSRYLWEIYEADAYSHKDKDGLYSVETNKKEQLVKGHYKDNKKVGVWEYYDGGVLVQQYDFSKDTLLFDTTDVNTFVATQYSVEAITDETDTVLPPRKIGGVNYGFLLLFDPRDYPPDLKGISSDVKMTYMFTISETGKLLKWKVMYVGPTVQEIIQEREINHLPADAYEFTAARVNGKPVRSTIVYSVPITVDHRPGMGGSNGNVTRHSVQEN</sequence>